<evidence type="ECO:0000313" key="5">
    <source>
        <dbReference type="EMBL" id="QSX36176.1"/>
    </source>
</evidence>
<dbReference type="Gene3D" id="1.10.287.1120">
    <property type="entry name" value="Bipartite methylase S protein"/>
    <property type="match status" value="1"/>
</dbReference>
<keyword evidence="2" id="KW-0680">Restriction system</keyword>
<keyword evidence="6" id="KW-1185">Reference proteome</keyword>
<dbReference type="Pfam" id="PF01420">
    <property type="entry name" value="Methylase_S"/>
    <property type="match status" value="2"/>
</dbReference>
<keyword evidence="5" id="KW-0255">Endonuclease</keyword>
<sequence>MTSNWTEKPIKSLGKVVTGKTPAKSEDQYYEGGTFPFVSPKDLDKDQYFVAGTETKITQKAMEKHRNQVIPQNSVLFTSLSFAFGKMAIASEPCMTNQQINSIVVNDEHDYKFVYYLLQAYRPIIFSYNSGIDTPLVPKSVFETIKVKCPDLPIQRKVAAVLSAYDDLIENNKRRIAVLENMAEEIYREWFVRFRFPGYQTAEFEKGIPTGWEVEKLGNICELAYGKALKKEDREDGQIPVYGSSGVVGYHNKALTKQGGIIVGRKGNVGSVHWSASPFFPIDTVYYVKSDISNYFLYYLMGNMNFINNDAAVPGLNRNQAYSNTLLLPGDKLIKQFEIRVKPLFEQRQIILEEISNLNSTKLALLPRLISGKLSLDELDIKSPPSMQEEHKVDLGK</sequence>
<dbReference type="InterPro" id="IPR044946">
    <property type="entry name" value="Restrct_endonuc_typeI_TRD_sf"/>
</dbReference>
<accession>A0ABX7QZ15</accession>
<dbReference type="RefSeq" id="WP_207379589.1">
    <property type="nucleotide sequence ID" value="NZ_CP071502.1"/>
</dbReference>
<dbReference type="EMBL" id="CP071502">
    <property type="protein sequence ID" value="QSX36176.1"/>
    <property type="molecule type" value="Genomic_DNA"/>
</dbReference>
<evidence type="ECO:0000256" key="3">
    <source>
        <dbReference type="ARBA" id="ARBA00023125"/>
    </source>
</evidence>
<gene>
    <name evidence="5" type="ORF">JYB85_12630</name>
</gene>
<dbReference type="PANTHER" id="PTHR30408">
    <property type="entry name" value="TYPE-1 RESTRICTION ENZYME ECOKI SPECIFICITY PROTEIN"/>
    <property type="match status" value="1"/>
</dbReference>
<evidence type="ECO:0000259" key="4">
    <source>
        <dbReference type="Pfam" id="PF01420"/>
    </source>
</evidence>
<proteinExistence type="inferred from homology"/>
<dbReference type="GO" id="GO:0004519">
    <property type="term" value="F:endonuclease activity"/>
    <property type="evidence" value="ECO:0007669"/>
    <property type="project" value="UniProtKB-KW"/>
</dbReference>
<evidence type="ECO:0000256" key="2">
    <source>
        <dbReference type="ARBA" id="ARBA00022747"/>
    </source>
</evidence>
<dbReference type="InterPro" id="IPR000055">
    <property type="entry name" value="Restrct_endonuc_typeI_TRD"/>
</dbReference>
<keyword evidence="3" id="KW-0238">DNA-binding</keyword>
<dbReference type="SUPFAM" id="SSF116734">
    <property type="entry name" value="DNA methylase specificity domain"/>
    <property type="match status" value="2"/>
</dbReference>
<keyword evidence="5" id="KW-0540">Nuclease</keyword>
<dbReference type="CDD" id="cd17267">
    <property type="entry name" value="RMtype1_S_EcoAO83I-TRD1-CR1_like"/>
    <property type="match status" value="1"/>
</dbReference>
<dbReference type="Proteomes" id="UP000663207">
    <property type="component" value="Chromosome"/>
</dbReference>
<feature type="domain" description="Type I restriction modification DNA specificity" evidence="4">
    <location>
        <begin position="3"/>
        <end position="181"/>
    </location>
</feature>
<reference evidence="5 6" key="1">
    <citation type="submission" date="2021-03" db="EMBL/GenBank/DDBJ databases">
        <title>Novel species identification of genus Shewanella.</title>
        <authorList>
            <person name="Liu G."/>
            <person name="Zhang Q."/>
        </authorList>
    </citation>
    <scope>NUCLEOTIDE SEQUENCE [LARGE SCALE GENOMIC DNA]</scope>
    <source>
        <strain evidence="5 6">FJAT-52962</strain>
    </source>
</reference>
<dbReference type="Gene3D" id="3.90.220.20">
    <property type="entry name" value="DNA methylase specificity domains"/>
    <property type="match status" value="2"/>
</dbReference>
<dbReference type="PANTHER" id="PTHR30408:SF13">
    <property type="entry name" value="TYPE I RESTRICTION ENZYME HINDI SPECIFICITY SUBUNIT"/>
    <property type="match status" value="1"/>
</dbReference>
<dbReference type="InterPro" id="IPR052021">
    <property type="entry name" value="Type-I_RS_S_subunit"/>
</dbReference>
<name>A0ABX7QZ15_9GAMM</name>
<feature type="domain" description="Type I restriction modification DNA specificity" evidence="4">
    <location>
        <begin position="209"/>
        <end position="347"/>
    </location>
</feature>
<organism evidence="5 6">
    <name type="scientific">Shewanella sedimentimangrovi</name>
    <dbReference type="NCBI Taxonomy" id="2814293"/>
    <lineage>
        <taxon>Bacteria</taxon>
        <taxon>Pseudomonadati</taxon>
        <taxon>Pseudomonadota</taxon>
        <taxon>Gammaproteobacteria</taxon>
        <taxon>Alteromonadales</taxon>
        <taxon>Shewanellaceae</taxon>
        <taxon>Shewanella</taxon>
    </lineage>
</organism>
<comment type="similarity">
    <text evidence="1">Belongs to the type-I restriction system S methylase family.</text>
</comment>
<dbReference type="CDD" id="cd17516">
    <property type="entry name" value="RMtype1_S_HinAWORF1578P-TRD2-CR2_like"/>
    <property type="match status" value="1"/>
</dbReference>
<evidence type="ECO:0000256" key="1">
    <source>
        <dbReference type="ARBA" id="ARBA00010923"/>
    </source>
</evidence>
<evidence type="ECO:0000313" key="6">
    <source>
        <dbReference type="Proteomes" id="UP000663207"/>
    </source>
</evidence>
<keyword evidence="5" id="KW-0378">Hydrolase</keyword>
<protein>
    <submittedName>
        <fullName evidence="5">Restriction endonuclease subunit S</fullName>
    </submittedName>
</protein>